<name>A0A9P4PS54_9PLEO</name>
<evidence type="ECO:0000313" key="4">
    <source>
        <dbReference type="Proteomes" id="UP000799764"/>
    </source>
</evidence>
<feature type="compositionally biased region" description="Polar residues" evidence="1">
    <location>
        <begin position="66"/>
        <end position="88"/>
    </location>
</feature>
<evidence type="ECO:0000259" key="2">
    <source>
        <dbReference type="Pfam" id="PF01636"/>
    </source>
</evidence>
<evidence type="ECO:0000313" key="3">
    <source>
        <dbReference type="EMBL" id="KAF2450324.1"/>
    </source>
</evidence>
<dbReference type="PANTHER" id="PTHR21310:SF51">
    <property type="entry name" value="AMINOGLYCOSIDE PHOSPHOTRANSFERASE DOMAIN-CONTAINING PROTEIN"/>
    <property type="match status" value="1"/>
</dbReference>
<feature type="region of interest" description="Disordered" evidence="1">
    <location>
        <begin position="62"/>
        <end position="94"/>
    </location>
</feature>
<dbReference type="InterPro" id="IPR051678">
    <property type="entry name" value="AGP_Transferase"/>
</dbReference>
<gene>
    <name evidence="3" type="ORF">P171DRAFT_468684</name>
</gene>
<evidence type="ECO:0000256" key="1">
    <source>
        <dbReference type="SAM" id="MobiDB-lite"/>
    </source>
</evidence>
<accession>A0A9P4PS54</accession>
<sequence length="540" mass="60284">MESVKKLFVCCAGRRSLPSIPTTAENPNTTEARQGAFEKLQIWCSSQVAQYSAGVIQLSAEAEDSGQPTTHSVLETSNSKSHFNNSTGSDSDDSSWEEELYRWGPFQDIPDSSFAPLAAGAFYQDEQGAPFVVESRVHGAHSFVVILSNGPSKLAVKIPIVGTKDRWNPKHKPILVSEADTIQWVRDQVPHFPVAEVLDWDTTLDNDIGAPYSCWSFIQGKSANAIWWDSDDEEETEGGESKANTDNDWIDDPSEECEQRRHTFLLSLARTMAELRHVSMDAIGMLELEGDSFDEPTINPIYTYIGAGPLECRSYREMPVFRTASAFWQEKLERVYYAAHNPYSQGLRFVLELIVNSPPFVCSKASPHDEEESFTLYHPDLALQNILVADDGKILGILDWEGAFFAPRCVGHICLPAWLQEGWLPVASDIPAGEIRNLSKYREIYTNAMIEACGGPESDAKYTMKSGLYASVVYTLFSNFGPSSHDKTDKLVKTLFRKIPALCDASEETLEEFIEKVGNGSLEGRKILEWIPKLIDHRTS</sequence>
<feature type="domain" description="Aminoglycoside phosphotransferase" evidence="2">
    <location>
        <begin position="177"/>
        <end position="408"/>
    </location>
</feature>
<keyword evidence="4" id="KW-1185">Reference proteome</keyword>
<dbReference type="InterPro" id="IPR011009">
    <property type="entry name" value="Kinase-like_dom_sf"/>
</dbReference>
<dbReference type="EMBL" id="MU001493">
    <property type="protein sequence ID" value="KAF2450324.1"/>
    <property type="molecule type" value="Genomic_DNA"/>
</dbReference>
<feature type="region of interest" description="Disordered" evidence="1">
    <location>
        <begin position="230"/>
        <end position="251"/>
    </location>
</feature>
<protein>
    <recommendedName>
        <fullName evidence="2">Aminoglycoside phosphotransferase domain-containing protein</fullName>
    </recommendedName>
</protein>
<dbReference type="OrthoDB" id="10003767at2759"/>
<proteinExistence type="predicted"/>
<dbReference type="Pfam" id="PF01636">
    <property type="entry name" value="APH"/>
    <property type="match status" value="1"/>
</dbReference>
<reference evidence="3" key="1">
    <citation type="journal article" date="2020" name="Stud. Mycol.">
        <title>101 Dothideomycetes genomes: a test case for predicting lifestyles and emergence of pathogens.</title>
        <authorList>
            <person name="Haridas S."/>
            <person name="Albert R."/>
            <person name="Binder M."/>
            <person name="Bloem J."/>
            <person name="Labutti K."/>
            <person name="Salamov A."/>
            <person name="Andreopoulos B."/>
            <person name="Baker S."/>
            <person name="Barry K."/>
            <person name="Bills G."/>
            <person name="Bluhm B."/>
            <person name="Cannon C."/>
            <person name="Castanera R."/>
            <person name="Culley D."/>
            <person name="Daum C."/>
            <person name="Ezra D."/>
            <person name="Gonzalez J."/>
            <person name="Henrissat B."/>
            <person name="Kuo A."/>
            <person name="Liang C."/>
            <person name="Lipzen A."/>
            <person name="Lutzoni F."/>
            <person name="Magnuson J."/>
            <person name="Mondo S."/>
            <person name="Nolan M."/>
            <person name="Ohm R."/>
            <person name="Pangilinan J."/>
            <person name="Park H.-J."/>
            <person name="Ramirez L."/>
            <person name="Alfaro M."/>
            <person name="Sun H."/>
            <person name="Tritt A."/>
            <person name="Yoshinaga Y."/>
            <person name="Zwiers L.-H."/>
            <person name="Turgeon B."/>
            <person name="Goodwin S."/>
            <person name="Spatafora J."/>
            <person name="Crous P."/>
            <person name="Grigoriev I."/>
        </authorList>
    </citation>
    <scope>NUCLEOTIDE SEQUENCE</scope>
    <source>
        <strain evidence="3">CBS 690.94</strain>
    </source>
</reference>
<dbReference type="Proteomes" id="UP000799764">
    <property type="component" value="Unassembled WGS sequence"/>
</dbReference>
<organism evidence="3 4">
    <name type="scientific">Karstenula rhodostoma CBS 690.94</name>
    <dbReference type="NCBI Taxonomy" id="1392251"/>
    <lineage>
        <taxon>Eukaryota</taxon>
        <taxon>Fungi</taxon>
        <taxon>Dikarya</taxon>
        <taxon>Ascomycota</taxon>
        <taxon>Pezizomycotina</taxon>
        <taxon>Dothideomycetes</taxon>
        <taxon>Pleosporomycetidae</taxon>
        <taxon>Pleosporales</taxon>
        <taxon>Massarineae</taxon>
        <taxon>Didymosphaeriaceae</taxon>
        <taxon>Karstenula</taxon>
    </lineage>
</organism>
<dbReference type="Gene3D" id="3.90.1200.10">
    <property type="match status" value="1"/>
</dbReference>
<comment type="caution">
    <text evidence="3">The sequence shown here is derived from an EMBL/GenBank/DDBJ whole genome shotgun (WGS) entry which is preliminary data.</text>
</comment>
<dbReference type="SUPFAM" id="SSF56112">
    <property type="entry name" value="Protein kinase-like (PK-like)"/>
    <property type="match status" value="1"/>
</dbReference>
<dbReference type="InterPro" id="IPR002575">
    <property type="entry name" value="Aminoglycoside_PTrfase"/>
</dbReference>
<dbReference type="AlphaFoldDB" id="A0A9P4PS54"/>
<dbReference type="PANTHER" id="PTHR21310">
    <property type="entry name" value="AMINOGLYCOSIDE PHOSPHOTRANSFERASE-RELATED-RELATED"/>
    <property type="match status" value="1"/>
</dbReference>